<dbReference type="EMBL" id="GGYP01003414">
    <property type="protein sequence ID" value="MDE48185.1"/>
    <property type="molecule type" value="Transcribed_RNA"/>
</dbReference>
<comment type="catalytic activity">
    <reaction evidence="9">
        <text>S-hexadecanoyl-L-cysteinyl-[protein] + H2O = L-cysteinyl-[protein] + hexadecanoate + H(+)</text>
        <dbReference type="Rhea" id="RHEA:19233"/>
        <dbReference type="Rhea" id="RHEA-COMP:10131"/>
        <dbReference type="Rhea" id="RHEA-COMP:11032"/>
        <dbReference type="ChEBI" id="CHEBI:7896"/>
        <dbReference type="ChEBI" id="CHEBI:15377"/>
        <dbReference type="ChEBI" id="CHEBI:15378"/>
        <dbReference type="ChEBI" id="CHEBI:29950"/>
        <dbReference type="ChEBI" id="CHEBI:74151"/>
        <dbReference type="EC" id="3.1.2.22"/>
    </reaction>
    <physiologicalReaction direction="left-to-right" evidence="9">
        <dbReference type="Rhea" id="RHEA:19234"/>
    </physiologicalReaction>
</comment>
<feature type="signal peptide" evidence="10">
    <location>
        <begin position="1"/>
        <end position="29"/>
    </location>
</feature>
<accession>A0A6G1SCG6</accession>
<evidence type="ECO:0000256" key="2">
    <source>
        <dbReference type="ARBA" id="ARBA00012423"/>
    </source>
</evidence>
<dbReference type="GO" id="GO:0006898">
    <property type="term" value="P:receptor-mediated endocytosis"/>
    <property type="evidence" value="ECO:0007669"/>
    <property type="project" value="TreeGrafter"/>
</dbReference>
<comment type="similarity">
    <text evidence="1">Belongs to the palmitoyl-protein thioesterase family.</text>
</comment>
<dbReference type="FunFam" id="3.40.50.1820:FF:000107">
    <property type="entry name" value="Palmitoyl-protein thioesterase 1"/>
    <property type="match status" value="1"/>
</dbReference>
<dbReference type="InterPro" id="IPR029058">
    <property type="entry name" value="AB_hydrolase_fold"/>
</dbReference>
<evidence type="ECO:0000256" key="10">
    <source>
        <dbReference type="SAM" id="SignalP"/>
    </source>
</evidence>
<evidence type="ECO:0000256" key="1">
    <source>
        <dbReference type="ARBA" id="ARBA00010758"/>
    </source>
</evidence>
<evidence type="ECO:0000313" key="11">
    <source>
        <dbReference type="EMBL" id="MDE48185.1"/>
    </source>
</evidence>
<reference evidence="11" key="1">
    <citation type="submission" date="2018-10" db="EMBL/GenBank/DDBJ databases">
        <title>Transcriptome assembly of Aceria tosichella (Wheat curl mite) Type 2.</title>
        <authorList>
            <person name="Scully E.D."/>
            <person name="Geib S.M."/>
            <person name="Palmer N.A."/>
            <person name="Gupta A.K."/>
            <person name="Sarath G."/>
            <person name="Tatineni S."/>
        </authorList>
    </citation>
    <scope>NUCLEOTIDE SEQUENCE</scope>
    <source>
        <strain evidence="11">LincolnNE</strain>
    </source>
</reference>
<dbReference type="PRINTS" id="PR00414">
    <property type="entry name" value="PPTHIESTRASE"/>
</dbReference>
<dbReference type="Pfam" id="PF02089">
    <property type="entry name" value="Palm_thioest"/>
    <property type="match status" value="1"/>
</dbReference>
<proteinExistence type="inferred from homology"/>
<evidence type="ECO:0000256" key="3">
    <source>
        <dbReference type="ARBA" id="ARBA00014212"/>
    </source>
</evidence>
<keyword evidence="7" id="KW-0325">Glycoprotein</keyword>
<keyword evidence="5" id="KW-0378">Hydrolase</keyword>
<evidence type="ECO:0000256" key="9">
    <source>
        <dbReference type="ARBA" id="ARBA00047409"/>
    </source>
</evidence>
<dbReference type="GO" id="GO:0008474">
    <property type="term" value="F:palmitoyl-(protein) hydrolase activity"/>
    <property type="evidence" value="ECO:0007669"/>
    <property type="project" value="UniProtKB-EC"/>
</dbReference>
<name>A0A6G1SCG6_9ACAR</name>
<dbReference type="GO" id="GO:0005764">
    <property type="term" value="C:lysosome"/>
    <property type="evidence" value="ECO:0007669"/>
    <property type="project" value="TreeGrafter"/>
</dbReference>
<protein>
    <recommendedName>
        <fullName evidence="3">Palmitoyl-protein thioesterase 1</fullName>
        <ecNumber evidence="2">3.1.2.22</ecNumber>
    </recommendedName>
    <alternativeName>
        <fullName evidence="8">Palmitoyl-protein hydrolase 1</fullName>
    </alternativeName>
</protein>
<gene>
    <name evidence="11" type="primary">PPT1</name>
    <name evidence="11" type="ORF">g.10221</name>
</gene>
<evidence type="ECO:0000256" key="6">
    <source>
        <dbReference type="ARBA" id="ARBA00023157"/>
    </source>
</evidence>
<dbReference type="AlphaFoldDB" id="A0A6G1SCG6"/>
<evidence type="ECO:0000256" key="8">
    <source>
        <dbReference type="ARBA" id="ARBA00031934"/>
    </source>
</evidence>
<organism evidence="11">
    <name type="scientific">Aceria tosichella</name>
    <name type="common">wheat curl mite</name>
    <dbReference type="NCBI Taxonomy" id="561515"/>
    <lineage>
        <taxon>Eukaryota</taxon>
        <taxon>Metazoa</taxon>
        <taxon>Ecdysozoa</taxon>
        <taxon>Arthropoda</taxon>
        <taxon>Chelicerata</taxon>
        <taxon>Arachnida</taxon>
        <taxon>Acari</taxon>
        <taxon>Acariformes</taxon>
        <taxon>Trombidiformes</taxon>
        <taxon>Prostigmata</taxon>
        <taxon>Eupodina</taxon>
        <taxon>Eriophyoidea</taxon>
        <taxon>Eriophyidae</taxon>
        <taxon>Eriophyinae</taxon>
        <taxon>Aceriini</taxon>
        <taxon>Aceria</taxon>
    </lineage>
</organism>
<keyword evidence="6" id="KW-1015">Disulfide bond</keyword>
<dbReference type="PANTHER" id="PTHR11247:SF8">
    <property type="entry name" value="PALMITOYL-PROTEIN THIOESTERASE 1"/>
    <property type="match status" value="1"/>
</dbReference>
<dbReference type="EC" id="3.1.2.22" evidence="2"/>
<evidence type="ECO:0000256" key="5">
    <source>
        <dbReference type="ARBA" id="ARBA00022801"/>
    </source>
</evidence>
<sequence length="370" mass="41572">MVKSAGSTLGLYLIVLVVILGTLAPASCAKKPFTLKSPTDKDFVKEPGREAQLILLDDDYNNLNIIDHNAQSVGQQKLRFDMLSASAAATNYTPVVFWHGMGDTAYGSINIDRLALQKKFPGMKVFSIQIGNTVLEDEMAGYFVNVNQQVDSACKAILGNELIRASGRMNAIGFSQGAQFLRALVQRCPLREHGIQVKNLISLGGQHQGVYGLPNCYTTVWCDYIRHMLSTGAYEEVVQEHSVQAEYWHDPWNESEYRAKNVFLPDVNNENTLNTTYKNNLLALENFVLVKFAQDDMVVPRDSSLFAFYEPGQNVVIKPLEESAIWLEDRLGLRQLNDSGRLKRITIPGRHLQYRMSWFLNEIGAKYLAN</sequence>
<dbReference type="SUPFAM" id="SSF53474">
    <property type="entry name" value="alpha/beta-Hydrolases"/>
    <property type="match status" value="1"/>
</dbReference>
<evidence type="ECO:0000256" key="7">
    <source>
        <dbReference type="ARBA" id="ARBA00023180"/>
    </source>
</evidence>
<evidence type="ECO:0000256" key="4">
    <source>
        <dbReference type="ARBA" id="ARBA00022729"/>
    </source>
</evidence>
<dbReference type="Gene3D" id="3.40.50.1820">
    <property type="entry name" value="alpha/beta hydrolase"/>
    <property type="match status" value="1"/>
</dbReference>
<dbReference type="PANTHER" id="PTHR11247">
    <property type="entry name" value="PALMITOYL-PROTEIN THIOESTERASE/DOLICHYLDIPHOSPHATASE 1"/>
    <property type="match status" value="1"/>
</dbReference>
<feature type="chain" id="PRO_5026349456" description="Palmitoyl-protein thioesterase 1" evidence="10">
    <location>
        <begin position="30"/>
        <end position="370"/>
    </location>
</feature>
<dbReference type="InterPro" id="IPR002472">
    <property type="entry name" value="Palm_thioest"/>
</dbReference>
<keyword evidence="4 10" id="KW-0732">Signal</keyword>
<dbReference type="GlyCosmos" id="A0A6G1SCG6">
    <property type="glycosylation" value="1 site, No reported glycans"/>
</dbReference>